<dbReference type="OrthoDB" id="2149800at2"/>
<evidence type="ECO:0000259" key="2">
    <source>
        <dbReference type="PROSITE" id="PS51782"/>
    </source>
</evidence>
<dbReference type="AlphaFoldDB" id="A0A1I7G685"/>
<organism evidence="3 4">
    <name type="scientific">Pustulibacterium marinum</name>
    <dbReference type="NCBI Taxonomy" id="1224947"/>
    <lineage>
        <taxon>Bacteria</taxon>
        <taxon>Pseudomonadati</taxon>
        <taxon>Bacteroidota</taxon>
        <taxon>Flavobacteriia</taxon>
        <taxon>Flavobacteriales</taxon>
        <taxon>Flavobacteriaceae</taxon>
        <taxon>Pustulibacterium</taxon>
    </lineage>
</organism>
<evidence type="ECO:0000313" key="3">
    <source>
        <dbReference type="EMBL" id="SFU43944.1"/>
    </source>
</evidence>
<dbReference type="InterPro" id="IPR028082">
    <property type="entry name" value="Peripla_BP_I"/>
</dbReference>
<name>A0A1I7G685_9FLAO</name>
<dbReference type="STRING" id="1224947.SAMN05216480_103226"/>
<feature type="domain" description="LysM" evidence="2">
    <location>
        <begin position="25"/>
        <end position="75"/>
    </location>
</feature>
<dbReference type="SUPFAM" id="SSF53822">
    <property type="entry name" value="Periplasmic binding protein-like I"/>
    <property type="match status" value="1"/>
</dbReference>
<feature type="domain" description="LysM" evidence="2">
    <location>
        <begin position="157"/>
        <end position="200"/>
    </location>
</feature>
<proteinExistence type="predicted"/>
<dbReference type="RefSeq" id="WP_093024429.1">
    <property type="nucleotide sequence ID" value="NZ_FPBK01000003.1"/>
</dbReference>
<dbReference type="Pfam" id="PF01476">
    <property type="entry name" value="LysM"/>
    <property type="match status" value="4"/>
</dbReference>
<dbReference type="InterPro" id="IPR036779">
    <property type="entry name" value="LysM_dom_sf"/>
</dbReference>
<dbReference type="EMBL" id="FPBK01000003">
    <property type="protein sequence ID" value="SFU43944.1"/>
    <property type="molecule type" value="Genomic_DNA"/>
</dbReference>
<dbReference type="PROSITE" id="PS51782">
    <property type="entry name" value="LYSM"/>
    <property type="match status" value="4"/>
</dbReference>
<keyword evidence="1" id="KW-0732">Signal</keyword>
<dbReference type="PANTHER" id="PTHR33734:SF22">
    <property type="entry name" value="MEMBRANE-BOUND LYTIC MUREIN TRANSGLYCOSYLASE D"/>
    <property type="match status" value="1"/>
</dbReference>
<feature type="domain" description="LysM" evidence="2">
    <location>
        <begin position="215"/>
        <end position="259"/>
    </location>
</feature>
<dbReference type="SUPFAM" id="SSF54106">
    <property type="entry name" value="LysM domain"/>
    <property type="match status" value="3"/>
</dbReference>
<sequence>MNKIIASFLGIFLFTVISVNAQGYKSHTVQKGETIESIAKKYNIEPYDIYKFNPGAQKGIHENSVLIIPSKSIQPKATGSDSESVTFVEHKVKRKETLFGISQEYKVAIEDIKKYNPELYSRELDKGEKIKIPIIKNKPVQETPIKKIDSSKTQKLKPYVVQKSEGLFRVATNHGITVEALKELNPNMKASLQLGDTLWVPVVEAEQEVIANEYDFYTVKPAEGFFSIEKNSGYTQEVIERLNPEVKLTGLKPGMVLKLPRKKTDSLPFFHNFIKASHTNLVDSIRLHDVSMALVLPFKAGELTVDSVPQLVKKLRSDKVLNISLDIYSGVLKAVDSLKNLGVNVHLKVLDSQGDEYVIDQLTSKGEFNGVQAIIGPLYTKNFNKLASNVMFDSIPLFAPLSNKNLKDYSNIFSTVPNDNDLSDALLSYVKKRESNYHVIIFADEEHTVSKNKLKALFPNATVASKETFTVKGIDALLSKTQRNLVFAETNHVPTLTNITNILNTLATESLHVQLATTNKTDAFDSDAVRNEYLNKLHFLYPTIDKPSSLNLPFAKSYYEQYQKYPSKFAVRGFDLTMDTALRLAQGEPLSKNTLFIGETAYIENKFHYIKQPYGNYFNNAVYVVMYKDMEIVEAP</sequence>
<evidence type="ECO:0000256" key="1">
    <source>
        <dbReference type="SAM" id="SignalP"/>
    </source>
</evidence>
<feature type="signal peptide" evidence="1">
    <location>
        <begin position="1"/>
        <end position="21"/>
    </location>
</feature>
<accession>A0A1I7G685</accession>
<feature type="chain" id="PRO_5011659680" evidence="1">
    <location>
        <begin position="22"/>
        <end position="636"/>
    </location>
</feature>
<dbReference type="InterPro" id="IPR018392">
    <property type="entry name" value="LysM"/>
</dbReference>
<keyword evidence="4" id="KW-1185">Reference proteome</keyword>
<evidence type="ECO:0000313" key="4">
    <source>
        <dbReference type="Proteomes" id="UP000199138"/>
    </source>
</evidence>
<dbReference type="GO" id="GO:0008932">
    <property type="term" value="F:lytic endotransglycosylase activity"/>
    <property type="evidence" value="ECO:0007669"/>
    <property type="project" value="TreeGrafter"/>
</dbReference>
<dbReference type="SMART" id="SM00257">
    <property type="entry name" value="LysM"/>
    <property type="match status" value="4"/>
</dbReference>
<dbReference type="Gene3D" id="3.10.350.10">
    <property type="entry name" value="LysM domain"/>
    <property type="match status" value="4"/>
</dbReference>
<protein>
    <submittedName>
        <fullName evidence="3">ABC-type branched-chain amino acid transport system, substrate-binding protein</fullName>
    </submittedName>
</protein>
<dbReference type="CDD" id="cd00118">
    <property type="entry name" value="LysM"/>
    <property type="match status" value="4"/>
</dbReference>
<reference evidence="3 4" key="1">
    <citation type="submission" date="2016-10" db="EMBL/GenBank/DDBJ databases">
        <authorList>
            <person name="de Groot N.N."/>
        </authorList>
    </citation>
    <scope>NUCLEOTIDE SEQUENCE [LARGE SCALE GENOMIC DNA]</scope>
    <source>
        <strain evidence="3 4">CGMCC 1.12333</strain>
    </source>
</reference>
<dbReference type="PANTHER" id="PTHR33734">
    <property type="entry name" value="LYSM DOMAIN-CONTAINING GPI-ANCHORED PROTEIN 2"/>
    <property type="match status" value="1"/>
</dbReference>
<dbReference type="Gene3D" id="3.40.50.2300">
    <property type="match status" value="2"/>
</dbReference>
<feature type="domain" description="LysM" evidence="2">
    <location>
        <begin position="88"/>
        <end position="132"/>
    </location>
</feature>
<gene>
    <name evidence="3" type="ORF">SAMN05216480_103226</name>
</gene>
<dbReference type="Proteomes" id="UP000199138">
    <property type="component" value="Unassembled WGS sequence"/>
</dbReference>